<reference evidence="2" key="1">
    <citation type="submission" date="2015-05" db="EMBL/GenBank/DDBJ databases">
        <authorList>
            <person name="Rattei Thomas"/>
        </authorList>
    </citation>
    <scope>NUCLEOTIDE SEQUENCE</scope>
    <source>
        <strain evidence="2">DC9</strain>
    </source>
</reference>
<gene>
    <name evidence="2" type="ORF">BN1224_DC9_BU_00500</name>
</gene>
<protein>
    <submittedName>
        <fullName evidence="2">Putative phosphoesterase CT488</fullName>
    </submittedName>
</protein>
<name>A0A0F7WR37_CHLPN</name>
<dbReference type="InterPro" id="IPR014578">
    <property type="entry name" value="Pesterase_CT488"/>
</dbReference>
<dbReference type="PIRSF" id="PIRSF033094">
    <property type="entry name" value="Pesterase_CT488"/>
    <property type="match status" value="1"/>
</dbReference>
<dbReference type="InterPro" id="IPR029052">
    <property type="entry name" value="Metallo-depent_PP-like"/>
</dbReference>
<dbReference type="Pfam" id="PF00149">
    <property type="entry name" value="Metallophos"/>
    <property type="match status" value="1"/>
</dbReference>
<evidence type="ECO:0000259" key="1">
    <source>
        <dbReference type="Pfam" id="PF00149"/>
    </source>
</evidence>
<dbReference type="InterPro" id="IPR004843">
    <property type="entry name" value="Calcineurin-like_PHP"/>
</dbReference>
<dbReference type="EMBL" id="LN847051">
    <property type="protein sequence ID" value="CRI42725.1"/>
    <property type="molecule type" value="Genomic_DNA"/>
</dbReference>
<dbReference type="CDD" id="cd07393">
    <property type="entry name" value="MPP_DR1119"/>
    <property type="match status" value="1"/>
</dbReference>
<dbReference type="SUPFAM" id="SSF56300">
    <property type="entry name" value="Metallo-dependent phosphatases"/>
    <property type="match status" value="1"/>
</dbReference>
<dbReference type="InterPro" id="IPR051158">
    <property type="entry name" value="Metallophosphoesterase_sf"/>
</dbReference>
<dbReference type="GO" id="GO:0016787">
    <property type="term" value="F:hydrolase activity"/>
    <property type="evidence" value="ECO:0007669"/>
    <property type="project" value="InterPro"/>
</dbReference>
<feature type="domain" description="Calcineurin-like phosphoesterase" evidence="1">
    <location>
        <begin position="10"/>
        <end position="223"/>
    </location>
</feature>
<dbReference type="PANTHER" id="PTHR31302">
    <property type="entry name" value="TRANSMEMBRANE PROTEIN WITH METALLOPHOSPHOESTERASE DOMAIN-RELATED"/>
    <property type="match status" value="1"/>
</dbReference>
<proteinExistence type="predicted"/>
<accession>A0A0F7WR37</accession>
<organism evidence="2">
    <name type="scientific">Chlamydia pneumoniae</name>
    <name type="common">Chlamydophila pneumoniae</name>
    <dbReference type="NCBI Taxonomy" id="83558"/>
    <lineage>
        <taxon>Bacteria</taxon>
        <taxon>Pseudomonadati</taxon>
        <taxon>Chlamydiota</taxon>
        <taxon>Chlamydiia</taxon>
        <taxon>Chlamydiales</taxon>
        <taxon>Chlamydiaceae</taxon>
        <taxon>Chlamydia/Chlamydophila group</taxon>
        <taxon>Chlamydia</taxon>
    </lineage>
</organism>
<dbReference type="PANTHER" id="PTHR31302:SF22">
    <property type="entry name" value="PHOSPHOESTERASE"/>
    <property type="match status" value="1"/>
</dbReference>
<evidence type="ECO:0000313" key="2">
    <source>
        <dbReference type="EMBL" id="CRI42725.1"/>
    </source>
</evidence>
<dbReference type="AlphaFoldDB" id="A0A0F7WR37"/>
<sequence>MRFYTGSLQMHIYGLADLHLALGVPEKTMEVFGDPWIGYHQKICSEWQAVVHPEDIVLLPGDISWAMNLSEAHKDFAFIGDLPGTKYMIRGNHDYWSSASTSKILQALPPSLYYLNQGFALLTPHLAVVGVRLWDSPTICVKKENFLTPSTQEQSYTEQDEKIFLRELGRLKRAFAALPKEVTEVIVMTHYPPISSDGTPGPVSEFLEADGRVSLCLFGHIHKVQRPIDGFGNIRGIHYILVAADYVNFVPQEVM</sequence>
<dbReference type="Gene3D" id="3.60.21.10">
    <property type="match status" value="1"/>
</dbReference>